<protein>
    <submittedName>
        <fullName evidence="1">Uncharacterized protein</fullName>
    </submittedName>
</protein>
<proteinExistence type="predicted"/>
<evidence type="ECO:0000313" key="1">
    <source>
        <dbReference type="EMBL" id="SNV99254.1"/>
    </source>
</evidence>
<sequence length="33" mass="3861">MMEAIFNFLSHIFSALASVLWKRNEDDSKEDES</sequence>
<dbReference type="Proteomes" id="UP000243706">
    <property type="component" value="Chromosome 1"/>
</dbReference>
<reference evidence="1 2" key="1">
    <citation type="submission" date="2017-06" db="EMBL/GenBank/DDBJ databases">
        <authorList>
            <consortium name="Pathogen Informatics"/>
        </authorList>
    </citation>
    <scope>NUCLEOTIDE SEQUENCE [LARGE SCALE GENOMIC DNA]</scope>
    <source>
        <strain evidence="1 2">NCTC13833</strain>
    </source>
</reference>
<accession>A0A240BU63</accession>
<dbReference type="EMBL" id="LT906464">
    <property type="protein sequence ID" value="SNV99254.1"/>
    <property type="molecule type" value="Genomic_DNA"/>
</dbReference>
<organism evidence="1 2">
    <name type="scientific">Staphylococcus muscae</name>
    <dbReference type="NCBI Taxonomy" id="1294"/>
    <lineage>
        <taxon>Bacteria</taxon>
        <taxon>Bacillati</taxon>
        <taxon>Bacillota</taxon>
        <taxon>Bacilli</taxon>
        <taxon>Bacillales</taxon>
        <taxon>Staphylococcaceae</taxon>
        <taxon>Staphylococcus</taxon>
    </lineage>
</organism>
<dbReference type="AlphaFoldDB" id="A0A240BU63"/>
<evidence type="ECO:0000313" key="2">
    <source>
        <dbReference type="Proteomes" id="UP000243706"/>
    </source>
</evidence>
<name>A0A240BU63_9STAP</name>
<gene>
    <name evidence="1" type="ORF">SAMEA4412661_00250</name>
</gene>